<proteinExistence type="predicted"/>
<evidence type="ECO:0000256" key="1">
    <source>
        <dbReference type="SAM" id="SignalP"/>
    </source>
</evidence>
<dbReference type="Proteomes" id="UP000535511">
    <property type="component" value="Unassembled WGS sequence"/>
</dbReference>
<keyword evidence="3" id="KW-1185">Reference proteome</keyword>
<comment type="caution">
    <text evidence="2">The sequence shown here is derived from an EMBL/GenBank/DDBJ whole genome shotgun (WGS) entry which is preliminary data.</text>
</comment>
<name>A0A7Y9JBB4_9ACTN</name>
<evidence type="ECO:0000313" key="3">
    <source>
        <dbReference type="Proteomes" id="UP000535511"/>
    </source>
</evidence>
<dbReference type="EMBL" id="JACCBG010000001">
    <property type="protein sequence ID" value="NYD42607.1"/>
    <property type="molecule type" value="Genomic_DNA"/>
</dbReference>
<organism evidence="2 3">
    <name type="scientific">Nocardioides panaciterrulae</name>
    <dbReference type="NCBI Taxonomy" id="661492"/>
    <lineage>
        <taxon>Bacteria</taxon>
        <taxon>Bacillati</taxon>
        <taxon>Actinomycetota</taxon>
        <taxon>Actinomycetes</taxon>
        <taxon>Propionibacteriales</taxon>
        <taxon>Nocardioidaceae</taxon>
        <taxon>Nocardioides</taxon>
    </lineage>
</organism>
<dbReference type="Gene3D" id="2.60.40.3710">
    <property type="match status" value="1"/>
</dbReference>
<gene>
    <name evidence="2" type="ORF">BJZ21_002690</name>
</gene>
<protein>
    <recommendedName>
        <fullName evidence="4">Ig-like domain-containing protein</fullName>
    </recommendedName>
</protein>
<dbReference type="AlphaFoldDB" id="A0A7Y9JBB4"/>
<feature type="chain" id="PRO_5030783487" description="Ig-like domain-containing protein" evidence="1">
    <location>
        <begin position="33"/>
        <end position="513"/>
    </location>
</feature>
<feature type="signal peptide" evidence="1">
    <location>
        <begin position="1"/>
        <end position="32"/>
    </location>
</feature>
<dbReference type="RefSeq" id="WP_179664230.1">
    <property type="nucleotide sequence ID" value="NZ_JACCBG010000001.1"/>
</dbReference>
<evidence type="ECO:0000313" key="2">
    <source>
        <dbReference type="EMBL" id="NYD42607.1"/>
    </source>
</evidence>
<sequence>MPVSMATAVRAWVAVAAAGALLGAGASVPASAAAAAAPDTSYLNPCVIPDNAPPTVESVTFSPSAVDVSDGPRDVTLTMQIPDAGGPGAASGVHHATVSVLAPGHSFGARLELEHGDGDAWSGTFTVPQYAGTGDWTLGPAYIFDHAGNYAAPPPDTSLTVTSAAPPETDPPSVTGLSVSRTVDASSHPGTAHVVVQTSDGEGGSGVEEVRVRVQHTNDHQVAGTLADEGDGTFAGDLRIPRWVTGTWKVKEIYLRDRAGNTRDYRYRWVRALGDTAFEVTGRNDAAAPVLRHHRVGPRRLDVRRHAGSVTVTAHLLDARSGVAEVEAGIGWATGRLTRVSGTPQEGIWRGRVRISPCLRLLGHRLWVSLDARDRVGNLADELLARVRIRHQDLRPPRAGMPVHRTGPDGPVAVTFDEPVHGLDDASVVVRAYGGTATVAGSWACRDDASAAVPCRTGPVSTAKWTPDEPLPAGSTYEIVLNPTGNLGVVDLNGIPVRKPGPDDDHPLTFGIE</sequence>
<keyword evidence="1" id="KW-0732">Signal</keyword>
<reference evidence="2 3" key="1">
    <citation type="submission" date="2020-07" db="EMBL/GenBank/DDBJ databases">
        <title>Sequencing the genomes of 1000 actinobacteria strains.</title>
        <authorList>
            <person name="Klenk H.-P."/>
        </authorList>
    </citation>
    <scope>NUCLEOTIDE SEQUENCE [LARGE SCALE GENOMIC DNA]</scope>
    <source>
        <strain evidence="2 3">DSM 21350</strain>
    </source>
</reference>
<evidence type="ECO:0008006" key="4">
    <source>
        <dbReference type="Google" id="ProtNLM"/>
    </source>
</evidence>
<accession>A0A7Y9JBB4</accession>